<gene>
    <name evidence="2" type="ORF">NDU88_000743</name>
</gene>
<keyword evidence="3" id="KW-1185">Reference proteome</keyword>
<sequence>MPAPWTDLPGRPFTGGRTPGMGRANRASSAATPVERKVRGPPAGDIEGCPRLKGGIRISQRGLPAALKTTAWPSFMPTVDLLMQVSCYSSGCAILHFTKRDLELAGDEPRGGTWLDSREGSRRRQRLKKRRNSRSGALTDEEIIRGRQRAVEEAAAMARRENYCPSSPSLIAANDTDASWAMELRTQTSNFCMLLPERQMT</sequence>
<feature type="region of interest" description="Disordered" evidence="1">
    <location>
        <begin position="106"/>
        <end position="135"/>
    </location>
</feature>
<dbReference type="AlphaFoldDB" id="A0AAV7MIZ0"/>
<evidence type="ECO:0000313" key="2">
    <source>
        <dbReference type="EMBL" id="KAJ1103316.1"/>
    </source>
</evidence>
<feature type="compositionally biased region" description="Low complexity" evidence="1">
    <location>
        <begin position="9"/>
        <end position="23"/>
    </location>
</feature>
<evidence type="ECO:0000313" key="3">
    <source>
        <dbReference type="Proteomes" id="UP001066276"/>
    </source>
</evidence>
<evidence type="ECO:0000256" key="1">
    <source>
        <dbReference type="SAM" id="MobiDB-lite"/>
    </source>
</evidence>
<feature type="compositionally biased region" description="Basic residues" evidence="1">
    <location>
        <begin position="123"/>
        <end position="133"/>
    </location>
</feature>
<comment type="caution">
    <text evidence="2">The sequence shown here is derived from an EMBL/GenBank/DDBJ whole genome shotgun (WGS) entry which is preliminary data.</text>
</comment>
<dbReference type="Proteomes" id="UP001066276">
    <property type="component" value="Chromosome 9"/>
</dbReference>
<feature type="region of interest" description="Disordered" evidence="1">
    <location>
        <begin position="1"/>
        <end position="48"/>
    </location>
</feature>
<protein>
    <submittedName>
        <fullName evidence="2">Uncharacterized protein</fullName>
    </submittedName>
</protein>
<proteinExistence type="predicted"/>
<reference evidence="2" key="1">
    <citation type="journal article" date="2022" name="bioRxiv">
        <title>Sequencing and chromosome-scale assembly of the giantPleurodeles waltlgenome.</title>
        <authorList>
            <person name="Brown T."/>
            <person name="Elewa A."/>
            <person name="Iarovenko S."/>
            <person name="Subramanian E."/>
            <person name="Araus A.J."/>
            <person name="Petzold A."/>
            <person name="Susuki M."/>
            <person name="Suzuki K.-i.T."/>
            <person name="Hayashi T."/>
            <person name="Toyoda A."/>
            <person name="Oliveira C."/>
            <person name="Osipova E."/>
            <person name="Leigh N.D."/>
            <person name="Simon A."/>
            <person name="Yun M.H."/>
        </authorList>
    </citation>
    <scope>NUCLEOTIDE SEQUENCE</scope>
    <source>
        <strain evidence="2">20211129_DDA</strain>
        <tissue evidence="2">Liver</tissue>
    </source>
</reference>
<organism evidence="2 3">
    <name type="scientific">Pleurodeles waltl</name>
    <name type="common">Iberian ribbed newt</name>
    <dbReference type="NCBI Taxonomy" id="8319"/>
    <lineage>
        <taxon>Eukaryota</taxon>
        <taxon>Metazoa</taxon>
        <taxon>Chordata</taxon>
        <taxon>Craniata</taxon>
        <taxon>Vertebrata</taxon>
        <taxon>Euteleostomi</taxon>
        <taxon>Amphibia</taxon>
        <taxon>Batrachia</taxon>
        <taxon>Caudata</taxon>
        <taxon>Salamandroidea</taxon>
        <taxon>Salamandridae</taxon>
        <taxon>Pleurodelinae</taxon>
        <taxon>Pleurodeles</taxon>
    </lineage>
</organism>
<accession>A0AAV7MIZ0</accession>
<name>A0AAV7MIZ0_PLEWA</name>
<dbReference type="EMBL" id="JANPWB010000013">
    <property type="protein sequence ID" value="KAJ1103316.1"/>
    <property type="molecule type" value="Genomic_DNA"/>
</dbReference>
<feature type="compositionally biased region" description="Basic and acidic residues" evidence="1">
    <location>
        <begin position="106"/>
        <end position="122"/>
    </location>
</feature>